<dbReference type="EMBL" id="NFLJ01000064">
    <property type="protein sequence ID" value="OUQ30600.1"/>
    <property type="molecule type" value="Genomic_DNA"/>
</dbReference>
<evidence type="ECO:0000313" key="2">
    <source>
        <dbReference type="Proteomes" id="UP000195305"/>
    </source>
</evidence>
<dbReference type="AlphaFoldDB" id="A0A1Y4SMG9"/>
<name>A0A1Y4SMG9_9FIRM</name>
<dbReference type="InterPro" id="IPR013324">
    <property type="entry name" value="RNA_pol_sigma_r3/r4-like"/>
</dbReference>
<sequence>MKLSEFQGNVTMNYNYKNEYKKWYAWKEKEEEILKALSVPQALINQLRDYDYEQFKADRRYKTRHLLFDDNFFINRSIYDKKQYLSLNDLLDDIENEALYEYLKNSDEKILEIIMLKIQGYSIREISKITGLTTNQIYKRIKKLKKVL</sequence>
<reference evidence="1 2" key="1">
    <citation type="journal article" date="2018" name="BMC Genomics">
        <title>Whole genome sequencing and function prediction of 133 gut anaerobes isolated from chicken caecum in pure cultures.</title>
        <authorList>
            <person name="Medvecky M."/>
            <person name="Cejkova D."/>
            <person name="Polansky O."/>
            <person name="Karasova D."/>
            <person name="Kubasova T."/>
            <person name="Cizek A."/>
            <person name="Rychlik I."/>
        </authorList>
    </citation>
    <scope>NUCLEOTIDE SEQUENCE [LARGE SCALE GENOMIC DNA]</scope>
    <source>
        <strain evidence="1 2">An13</strain>
    </source>
</reference>
<dbReference type="Proteomes" id="UP000195305">
    <property type="component" value="Unassembled WGS sequence"/>
</dbReference>
<protein>
    <submittedName>
        <fullName evidence="1">Uncharacterized protein</fullName>
    </submittedName>
</protein>
<keyword evidence="2" id="KW-1185">Reference proteome</keyword>
<proteinExistence type="predicted"/>
<gene>
    <name evidence="1" type="ORF">B5E75_13730</name>
</gene>
<comment type="caution">
    <text evidence="1">The sequence shown here is derived from an EMBL/GenBank/DDBJ whole genome shotgun (WGS) entry which is preliminary data.</text>
</comment>
<dbReference type="SUPFAM" id="SSF88659">
    <property type="entry name" value="Sigma3 and sigma4 domains of RNA polymerase sigma factors"/>
    <property type="match status" value="1"/>
</dbReference>
<evidence type="ECO:0000313" key="1">
    <source>
        <dbReference type="EMBL" id="OUQ30600.1"/>
    </source>
</evidence>
<organism evidence="1 2">
    <name type="scientific">Massilimicrobiota timonensis</name>
    <dbReference type="NCBI Taxonomy" id="1776392"/>
    <lineage>
        <taxon>Bacteria</taxon>
        <taxon>Bacillati</taxon>
        <taxon>Bacillota</taxon>
        <taxon>Erysipelotrichia</taxon>
        <taxon>Erysipelotrichales</taxon>
        <taxon>Erysipelotrichaceae</taxon>
        <taxon>Massilimicrobiota</taxon>
    </lineage>
</organism>
<accession>A0A1Y4SMG9</accession>